<dbReference type="InterPro" id="IPR011704">
    <property type="entry name" value="ATPase_dyneun-rel_AAA"/>
</dbReference>
<dbReference type="InterPro" id="IPR040848">
    <property type="entry name" value="AAA_lid_7"/>
</dbReference>
<feature type="compositionally biased region" description="Polar residues" evidence="9">
    <location>
        <begin position="6617"/>
        <end position="6640"/>
    </location>
</feature>
<comment type="caution">
    <text evidence="11">The sequence shown here is derived from an EMBL/GenBank/DDBJ whole genome shotgun (WGS) entry which is preliminary data.</text>
</comment>
<evidence type="ECO:0000256" key="5">
    <source>
        <dbReference type="ARBA" id="ARBA00022741"/>
    </source>
</evidence>
<dbReference type="InterPro" id="IPR002035">
    <property type="entry name" value="VWF_A"/>
</dbReference>
<feature type="compositionally biased region" description="Low complexity" evidence="9">
    <location>
        <begin position="6580"/>
        <end position="6592"/>
    </location>
</feature>
<dbReference type="Proteomes" id="UP000187283">
    <property type="component" value="Unassembled WGS sequence"/>
</dbReference>
<dbReference type="CDD" id="cd00009">
    <property type="entry name" value="AAA"/>
    <property type="match status" value="3"/>
</dbReference>
<keyword evidence="8" id="KW-0539">Nucleus</keyword>
<dbReference type="SUPFAM" id="SSF52540">
    <property type="entry name" value="P-loop containing nucleoside triphosphate hydrolases"/>
    <property type="match status" value="6"/>
</dbReference>
<feature type="compositionally biased region" description="Acidic residues" evidence="9">
    <location>
        <begin position="6516"/>
        <end position="6525"/>
    </location>
</feature>
<dbReference type="GO" id="GO:0005730">
    <property type="term" value="C:nucleolus"/>
    <property type="evidence" value="ECO:0007669"/>
    <property type="project" value="UniProtKB-SubCell"/>
</dbReference>
<dbReference type="Gene3D" id="3.40.50.300">
    <property type="entry name" value="P-loop containing nucleotide triphosphate hydrolases"/>
    <property type="match status" value="8"/>
</dbReference>
<dbReference type="Pfam" id="PF07728">
    <property type="entry name" value="AAA_5"/>
    <property type="match status" value="8"/>
</dbReference>
<dbReference type="GO" id="GO:0030687">
    <property type="term" value="C:preribosome, large subunit precursor"/>
    <property type="evidence" value="ECO:0007669"/>
    <property type="project" value="TreeGrafter"/>
</dbReference>
<evidence type="ECO:0000256" key="7">
    <source>
        <dbReference type="ARBA" id="ARBA00023186"/>
    </source>
</evidence>
<dbReference type="GO" id="GO:0000027">
    <property type="term" value="P:ribosomal large subunit assembly"/>
    <property type="evidence" value="ECO:0007669"/>
    <property type="project" value="TreeGrafter"/>
</dbReference>
<feature type="compositionally biased region" description="Acidic residues" evidence="9">
    <location>
        <begin position="6366"/>
        <end position="6382"/>
    </location>
</feature>
<dbReference type="PANTHER" id="PTHR48103">
    <property type="entry name" value="MIDASIN-RELATED"/>
    <property type="match status" value="1"/>
</dbReference>
<feature type="compositionally biased region" description="Acidic residues" evidence="9">
    <location>
        <begin position="6772"/>
        <end position="6784"/>
    </location>
</feature>
<evidence type="ECO:0000256" key="4">
    <source>
        <dbReference type="ARBA" id="ARBA00017143"/>
    </source>
</evidence>
<accession>A0A1R1XTR0</accession>
<dbReference type="PANTHER" id="PTHR48103:SF2">
    <property type="entry name" value="MIDASIN"/>
    <property type="match status" value="1"/>
</dbReference>
<feature type="compositionally biased region" description="Polar residues" evidence="9">
    <location>
        <begin position="6549"/>
        <end position="6573"/>
    </location>
</feature>
<feature type="compositionally biased region" description="Low complexity" evidence="9">
    <location>
        <begin position="6603"/>
        <end position="6616"/>
    </location>
</feature>
<feature type="compositionally biased region" description="Basic and acidic residues" evidence="9">
    <location>
        <begin position="6283"/>
        <end position="6292"/>
    </location>
</feature>
<feature type="compositionally biased region" description="Polar residues" evidence="9">
    <location>
        <begin position="6593"/>
        <end position="6602"/>
    </location>
</feature>
<feature type="region of interest" description="Disordered" evidence="9">
    <location>
        <begin position="6807"/>
        <end position="6838"/>
    </location>
</feature>
<feature type="compositionally biased region" description="Basic and acidic residues" evidence="9">
    <location>
        <begin position="6312"/>
        <end position="6338"/>
    </location>
</feature>
<dbReference type="FunFam" id="3.40.50.300:FF:000712">
    <property type="entry name" value="Midasin"/>
    <property type="match status" value="1"/>
</dbReference>
<dbReference type="GO" id="GO:0005654">
    <property type="term" value="C:nucleoplasm"/>
    <property type="evidence" value="ECO:0007669"/>
    <property type="project" value="UniProtKB-SubCell"/>
</dbReference>
<dbReference type="InterPro" id="IPR025662">
    <property type="entry name" value="Sigma_54_int_dom_ATP-bd_1"/>
</dbReference>
<name>A0A1R1XTR0_9FUNG</name>
<evidence type="ECO:0000313" key="11">
    <source>
        <dbReference type="EMBL" id="OMJ18030.1"/>
    </source>
</evidence>
<feature type="compositionally biased region" description="Acidic residues" evidence="9">
    <location>
        <begin position="6460"/>
        <end position="6476"/>
    </location>
</feature>
<keyword evidence="7" id="KW-0143">Chaperone</keyword>
<dbReference type="GO" id="GO:0016887">
    <property type="term" value="F:ATP hydrolysis activity"/>
    <property type="evidence" value="ECO:0007669"/>
    <property type="project" value="InterPro"/>
</dbReference>
<feature type="compositionally biased region" description="Acidic residues" evidence="9">
    <location>
        <begin position="6423"/>
        <end position="6446"/>
    </location>
</feature>
<evidence type="ECO:0000259" key="10">
    <source>
        <dbReference type="PROSITE" id="PS50234"/>
    </source>
</evidence>
<feature type="region of interest" description="Disordered" evidence="9">
    <location>
        <begin position="6127"/>
        <end position="6662"/>
    </location>
</feature>
<feature type="compositionally biased region" description="Basic and acidic residues" evidence="9">
    <location>
        <begin position="6526"/>
        <end position="6543"/>
    </location>
</feature>
<dbReference type="InterPro" id="IPR018247">
    <property type="entry name" value="EF_Hand_1_Ca_BS"/>
</dbReference>
<dbReference type="SUPFAM" id="SSF53300">
    <property type="entry name" value="vWA-like"/>
    <property type="match status" value="1"/>
</dbReference>
<dbReference type="PROSITE" id="PS00018">
    <property type="entry name" value="EF_HAND_1"/>
    <property type="match status" value="1"/>
</dbReference>
<feature type="compositionally biased region" description="Basic and acidic residues" evidence="9">
    <location>
        <begin position="6181"/>
        <end position="6201"/>
    </location>
</feature>
<reference evidence="11 12" key="1">
    <citation type="submission" date="2017-01" db="EMBL/GenBank/DDBJ databases">
        <authorList>
            <person name="Mah S.A."/>
            <person name="Swanson W.J."/>
            <person name="Moy G.W."/>
            <person name="Vacquier V.D."/>
        </authorList>
    </citation>
    <scope>NUCLEOTIDE SEQUENCE [LARGE SCALE GENOMIC DNA]</scope>
    <source>
        <strain evidence="11 12">GSMNP</strain>
    </source>
</reference>
<gene>
    <name evidence="11" type="ORF">AYI70_g5605</name>
</gene>
<evidence type="ECO:0000256" key="1">
    <source>
        <dbReference type="ARBA" id="ARBA00004604"/>
    </source>
</evidence>
<dbReference type="GO" id="GO:0000055">
    <property type="term" value="P:ribosomal large subunit export from nucleus"/>
    <property type="evidence" value="ECO:0007669"/>
    <property type="project" value="TreeGrafter"/>
</dbReference>
<sequence>MDDKTPNENSTGSSFSLFIDLVDPFSIDLPKSITQALEHISEFSKVNEFSDLVYDSVIEDLNIWIKNHIETISRPIQNSKSKNKGKKNKYESRKFKTDAADSRSKILNLLSSLFLFESHYIFKNGSISNKVTNSEYTQGSQENLQCLFTLIPKNTNLILKLANIYSPILVDLICRLISPSNKALIMGAIFQNSNDLQCLAQYEFYLEYTFGVLVASFPQLSPIIEEFFSKRTFKYDDFSSFSSTGLELPKVMSFIRLHQFIIPNSKAIESPKSVSPENITTNGHFVFSLLNSEHHSLRFLACQCIGIIYSMNELDLNKLEEIWVVNYHNSTLSERNGYRITLEDLEKIRLIFYRNESYYISNQSMEILNHNKLFNSGTIFDKIKTGDNMSTDTKSRAIWLTESDMCEYVVNVYGILLPRFKKIHQENIKNADNATFNNSSLVGTQTFKSSLRELALAISLHQPVLISGESGSGKTVLVEEATRLTENELITIHLGDQTDPKVLLGTYVSGSKQGDFDWQPGILTLAVITGRWVLIEDINLASSEVVSILLPLLESRELFIASRGERIKAHNHFQLIATQTSISSLISDLSQNDNSDYDHKSFGTSAIDSSYTIGDSGGSGVVSNGCWNKVSILPMSQIELSTVSSSKYPNLKGVCTNLVDYYYKIKDVTSSRISIPSTDSKIAMPIYSVNSRKLNTRDFLKWCYHISHQLSKSSVYNGSSDRLLSSTDGRYLIFIEAIDVFIGSESNSEIFAYKATLIGSIIGVSKERVSYYLSKNIPSISLSSNGISVGRALLPMKGKDKKLDPESFRTEEDLIISLQNKSRRPFALTDHAKNLMEKIALSVELNEPVLLPGETGTGKTTVVQYVADLLNQNLSVVNLSQQSDSSDLLGGFRPIDTRAVAVPLKERFDLLFSKTFSTKRNAAFIDAVRLAFSKQNWLRLAKLFVESSKMANHANIKKRNKLNDKLKDLKINSTDPENKKLKTDSSYLKIKSDEASLEAEILEFQYILNSWEEFQSLANKFFVQVVDGDSKSMVFSYTEGVLVKAVKEGNWILLDEINLAAPETLDSLSGLLQDMNSSILLHDRGDLQPIKRHPNFRLFACMNPATDVGKKSLPMGLRSRFSEYFVHPPDRNDSDLIHLIQRYLIKVLNDSNKKVCNSIKDFYRVARSFADQRKIVDGAQQKPNYSLRTLSRALSFAVKNSPVYSLDRSLYEGFYMTFATQLDIDSRKLLDKELVKYFFCNQKPTSVKKLLSRAPQSPKNISEKLATNLSNKSNEAYTLFGSFWLKSGISLSDINVELKKDDSDKYVLTESVLENLNALARAVMCGEYPILIQGPTSAGKTSMVEYLANKTNHKFVRVNNHEHTDLQEYIGSYVSKNGKLVFQDGVLVQALRNGHWLVLDELNLAPSDVLEALNRLLDDNRELFIPETSEVVKPHDHFRLFATQNPAGLYGGRKHLSRAFRNRFLELHFESMPKSELDIVLTKRCEIAPSHSKKLVELFSKLSELRSQSRMFEAQSGFITLRDLFRWANHGAVTYQELSEVGYMLLAERVRKHSEKNQVKIALEQVFKTKINPTELYSMDKLKSLDDYKNLMANRDVAPDLIDNIVWTYSMRRLFILCSFCLSTSDPILLVGETGCGKTTVCELLSISRKSKLYSVNCHQNTETSDLLGGQRPVRNRSEYYNKAYQSSVLFIDNIKKIDFTKFVDPSSSEYESLSKIFIDSALYKLLQFLENLDTNIDLLDMVSSDVLGSEFFQLLTKFIYHDKNPISDSFKSSDYSKKIYELALVSLDNYQSGNVLFEWVDGPLVDSMKSGSLFLLDEISLADDSVLERLNSVLEPSRTLLIAEKSGDNTNKTTSAGEYVVAKSGFEFMATMNPGGDYGKRELSPALRNRFVELWVPSVTNTFDLYQILSKRMEIINKKLNNSDQSKNPSEIAAKTIILFSQWFTNIISPDVANNITSEIDAYNFEFPKDNSLSVNDIGEDSHFNLMSILSLREYLAWADFISLTVPQMDLSFAIVHGGCLVVLDSLGTHGAVGGLSANIFNSIKIPKSSILKSSSISRKQEVKSYFVEQLARFSKISLNELYNCTQLMGSTSVEVISYLEKYLGILTSQSVINLAKTYNIHNFNLGQSLKYQYDNNGSVSRTGINPFYIELDPKISCNQIKNHEFSFQAPTSFDNLVKLLRGMQIKKPLLLEGSPGVGKTTLVEALSKHCGVKLERINLSDQTDLTDLFGTDLPVENGKMGQFEWRDAPFLKAMQNGHWVLLDEINLATQSVLEGLNSCLDHRGSVYISELGKEFFRHPNFFLFAAQNPVAQGGGRKGLPRSFLSRFTQIFMEELDSDDMHIICSSRFNSSNSRFNDKVISKILQFNSLVHHKVVVERSFAINGSPWEFNLRDIYRWLDITAQDSNLNHDKFKQIQIDHLLGFVKLIYIDRLRLKDDKVKMWKLVNQIFSDLSESNFNCHTIMIDQEKPSAIISADFLQIGTAIIKRSNIINDYSNFNDSSPKLHGTRNYDASSSSNKISLLNHDLQGLSSLIHCINMEWMAIIVGPSGVGKSSMVQFLARTTGNKLQHFSMNNSVDTLELLGGFEKIDLQRHWNNLLNSAKDLVSILLYFLLINSNKMSSQSPMNFLESTSTIDYKSTSNDLMDIDSLDSPEQNNAPSQLINDTSFIDVSKFGSKLIYESISLSDKLTHSINNAITSEQDIKKVFSIIECIENDFIDVFLDKYCKFIELTKKLSPILEHTNSLNLLTNFADYTKSRIKSLKSEAQSFYDLSKSGVLGRFEFVDGILIDALKNGHWILIDKANLCSPSVLDRLNGLLEPNGVLTLGECGLIKDENGIDCVRTIKKHKNFRIILTVDPKYGELSRAMRNRGIEIFISPPDLSLNSNYKSSLENETQNLKSANYNLAITSNVILDSQPVNTLDDHSVAETTSQAISNEVHTLLLNQLKHVPSILDFIHIAKLHKLSDLNSILMIFAIACENVGCRSSSVFNFSSFENIASSKSRDLLNSQLVIRRFVQLCLQVVERVQRGSSVELDISRFNFYGSKGLEILKGSNFDKKQDSMTQNINILMEKVETLNKSKRNMKSSSTLKNQLNLISEDFINQFIYHYGSSLIPFTGNYSTFESLSSVLTLFQFLEDISIFHPIAIKNTSLPKNIMDSYTQDLSNSTETNTSVLKTQILFLILRYLPLNSKSIISTLFTSSLLNKNGTTVTEKLGIISDIFENADALDLIFTKNLNLRLFSLDFCRVDVSTEFLSSTPIDIRLVPEVDRMIQKKINSFELLFEECLQNLLNIPVSELKEPDNYDSSNLVSSFYFYSISQLAIDLNYSYPDLVESYIKSKLFMKKIEKIVLSSLDAPQFPINVNGIDIDNHSANKILHLHMAYKFTESEGTLITLEQLYHKCMQYVFPLVYSYQKLVETLISYIINSISSFEFSSSVLPYGIYFINSSYILPNDRQKTRESLNNSISRDLDYSSVIRDTDIIIQAIATLYTASKRHISTRSRKEDLEKLFLKLSSIASSLGNVYNVKGLAFSKTNPNVAIESQSIHPPSILDPKFDQFNNEQETLENKNSMILNSVGFKFVLFNPVPLIDFSDTINQKKSLLHYSSSASILPKIEDLGLDLSYDNLQTIKLFANKLQCLIKNHHLSLSEISKIMYPKIFYCPMSSIKDNSELFSPTVKFTSGNNSFYMDIVKEPIFNQAVELSSQIRLSWIVDIIDDILYNNINISDLSTADLEYLKSEMLSLSNLESELTYFYNSDILSPFEDIPSSHMIGNLFNIIKDAHISSNSLIISSKHTDSFISPSHSTLNQLFTSNSNIFVDWNWPIPSNDINLIDSSVYTQSLFYFVHLLQETPICAFPDVRELATSFYSRMISKPNSISLLNTILESDNNSDSPIASKPTFSYHSFDDLKLKHKIESVSKNVTSFINGFFRVFSFLLDNKLANVNTVNHLNGESDENQKNLEFIISKQKLTTLVTCLLHILRVFSSTSDTILSQLYLCTISINNVKDICNDIHNHTNLGSLSLSNVEALNDKNKSIHFVRKLFFIDSISSLSSAIKILEKVPFNKTDSPDLDVMISKCEFMTLKALITLNISTLLAQFPFQPVDPASKVHDLISLNDISMHESNIKSITNDLFNKITNYNQNSHIRSILETELESQVIEYRNLEGLSVYRSKYDKSTNNIYSSSNENNQNDVVKGENYKSFNDLWFDFKKLIEGLLDTNRIEKLLSELSFVYEIADNSLNNFESNLLSAYNKFNQVKEYIDNLDQGLFKALNNIQLKSELDFKDIICLWSNQVNNIRVCLKKIICVSDPYIIFSSPISKTMTRLLSKEMVEFPIDLNKYKSNQKTHLINDQDFGIRKLSQNFASMEFLFNNQTFLDIKNSLKLSSSQYNSFLDLLQKNKNLASTNCDLGLDGSESPLYLRFLLNLLKRISLSLINSQILNSSLVGCINQIFNEVCYISQRLETLLKKQKEELGSSFKMKPSKKFSSIENSKDISDDARKLKEIEEWFPSYENEFELPSDIDLLNEDLSNSNDIESEHLLDNISSASIPSLDEDLLEDMFNIHNWIFDNYDLDSNLPIRSFNDSLLRNIYKSRKVVDFEFSSDKMNHLDIPNYIDINELKTYFEDFSSGISIPVLSSSLNSELESRSLLYTHLLEDSYKISSDLGGKLYSLSENSRNIRFSEEKNYRSLQSVRFGKHVDEYLSSSHALLLSNYINSSFNSPIEFNITRKSAQNSNIENKVRSTPTIFDFKDSSQNFDDIQTSLKNNLIYNARNPLSSLIKLQTDKIRLYDFYHHSNKQEAQLLNSTVSPLLFRVEQLLEEYSDHSVLLQIKSICVKIMSLSISTPIAKLLTGIESLLTRSLDWENYNSCKETSIQSQLDIIISQIIKWRQLELYSWPLLIQIEESNRRKESYKYWFEIYSIIVKDNKFFESYSQLSETSLRSSVSEELKDIVQLFEKPDPKEISNIVEVADRFLQTCSVGEFHSRLQILKDHLKHRKVQFNLFIDSISGCVTEKYSSLSSAENTKNVLNFNMYRSDTISITLEKTISYFDQFSQSIKSEIDQFKDSISKELAEFVKISSFSDVNPISLKNSAKNTHSHLSKCLRKWRDYLLTPSNSIIEKFIKTNSIVTSVFSINDRFFTSTNSNHKNGASERMYKHSLSGASNVCFNSCLNCHNFSQANNIKIDLKKINKLEKIGVNLSDLYYALGFTKHNNSLEQHMLSSIDKNPNGSNISKINQFNAVLSYLNKYWNINKWTVSVNATLFKDDIGSQFSGNFELPKNLELFENKVLSLSPNASNLIQFVEFYKWFTARNNKLIHSSSSSNYIRNFWQTPFPSPVTVSSIVSPNNLQKFLSSCIFNAINVNYNDTSSKLNFISQKIYIVDELEAYIVSLSEQISHFQTLSTPAELLNKAENILTEAQMKTSNNEISLKKEAISSCTHSNSKSTSKHIKKIKGTIKVGQSNDFESTNNQQADDSDVPTKFEAMEIQNKAIKSFWSQQKQLRQKLVVETIKQLRRLGLNPNTKIESLSLSKDNSHLSFDLSSEIKDTALLEVDNFAKSIHLLINSNDKFVLDGTHASLVLLNQLDIEYYEQLTFVNQAFRYGYYLDSSKQSVESLNGRSEIIQQQVDRLFGLLLSWNRKIKKERKTTKKLLDSMTDINQLLSIFTGVVGLKSDFIGYKKHSVNRHLPSIPPKYLNDKAISSDFESKKILIDSIINNLIQLITTLKSTLDSKLKLNASKSKEINDSSPSLNQDFQNLSLNKSNLDGILYVNLSDSDINYAISSLTDLLACSKNIQHSASSLYFRLSTQCKLAKISPSSGFALLISKFSSNIFNPNAISNITNYGISSLLINWENYFSTLHATVKSVFDQSPQLKELILSFLGKFLSDCSDDHFGNSSSDFSLNVKYLQPSFDGYPEISQELCAANFASLQTELNIYKIIGLISDLGNAVTVSLQHIFKVFEKYNPKTTAFTSYSEHFSFNLDGKSEPICNKSSLDDDNKEDLDQYNLHSDEIKTRAEYFDSLYKSTNISQISNLILNISNHIGATFISLLSSDANSDSSTIEAYYYLEFLISKRVEPLIKQYYTYIQHIFNALTQQHYQFTKCGRIFSQLITSIFNRGLASHDALINHQNIGQSEEDTNDSSEDNRNKEFDTTDASGMGEGSTEGAKNVSNEIENEDQVLGANQKDKDEENPDKSDKPAPRNEDSVEMDADFDGEIGEADLEEDDSDIENDNSDNEVMDEQLGNVDLTDPTAVDEKMWNDEDDSKPDDSSKSNAAEKQLSGSAEKGNNDQDMVAKEDDEPPNDSKSDDSQNQSKTETKNDPENKSENDQAHEEDRDNHFDEDSQGEDENENPPSTDPNGLGASLPIADVENELNDQMDIPDDLNLDNEKNSMEDEHDMDYEDESLISDPLDKPKDQKSNKNNVENDQSENENEANQDAIDENQDGDLDEDKSNQNPDIHNDQNSDELADENSMDIDEPEKDNKNVEDPTEIADENPKDQNSTDDLDQKIQTDDISLDNNNEDVSENDESENKESRPLNETGQKDQSEVFGSGTDSGNNDNSDLTNNDKNCSNTSNTNIDENKNIQNDNNLNQTDISESNSNTDGQSSMDNNNNSNLSDNQKFNPMTSDRAKNSSTENQDSNKNSNKKTLENELSQRNNPLRSLDDSMKNWEQKLNLIEREIESLGSESNDTDKNSSSMEINDTDLQYQHVGEDEAHHTSAMADTEEEVIKNQLSSINPDNDTKNIDDNSNISNPDPRDPSTESSNIPNTISSNSQEDDIPDPMDTDNLEVPLDGNNASKLSKLHDIIKELSNHNQENKPINDETGKSMDLENNINGENSNSEQQDNILYSMGSSIINQNSDSAEGENVDNESLADNKVDENIEEKIISSDENNKSFNFEKLKIELDLATSDWHLNSHNKSDAVALWNGFIISNQENSMRLCEQLRLILEPTLSSHLKGDYRTGKRLNMKRIIPYIASQYKRDKIWLRRTKPMKRQYQVMLAIDDSKSMISLHENDSSSLSSKNSNTVKLTFETLALLTNSLQLLEVGDLSVVSFGDEVKLLQPFGSQLDIESGARIISQLKFDNESTDIKSLLSTATNIFNSDLSGSSHNKNEELWKLMIIMSDGICQNHNDLRQLVRNAADNRIMIVFVVLDRSGTTNSKSKNTPETKNTNSITEIKQVQYVTNSFGKLELQMTKYLDTFPFDFYVVLRDINGLPEVLSDALRQFFALVGNEN</sequence>
<dbReference type="PROSITE" id="PS00675">
    <property type="entry name" value="SIGMA54_INTERACT_1"/>
    <property type="match status" value="2"/>
</dbReference>
<dbReference type="GO" id="GO:0005524">
    <property type="term" value="F:ATP binding"/>
    <property type="evidence" value="ECO:0007669"/>
    <property type="project" value="UniProtKB-KW"/>
</dbReference>
<dbReference type="PROSITE" id="PS50234">
    <property type="entry name" value="VWFA"/>
    <property type="match status" value="1"/>
</dbReference>
<evidence type="ECO:0000256" key="2">
    <source>
        <dbReference type="ARBA" id="ARBA00004642"/>
    </source>
</evidence>
<dbReference type="STRING" id="133412.A0A1R1XTR0"/>
<dbReference type="SMART" id="SM00327">
    <property type="entry name" value="VWA"/>
    <property type="match status" value="1"/>
</dbReference>
<dbReference type="SMART" id="SM00382">
    <property type="entry name" value="AAA"/>
    <property type="match status" value="6"/>
</dbReference>
<feature type="compositionally biased region" description="Low complexity" evidence="9">
    <location>
        <begin position="6758"/>
        <end position="6771"/>
    </location>
</feature>
<dbReference type="InterPro" id="IPR027417">
    <property type="entry name" value="P-loop_NTPase"/>
</dbReference>
<feature type="region of interest" description="Disordered" evidence="9">
    <location>
        <begin position="6731"/>
        <end position="6793"/>
    </location>
</feature>
<dbReference type="InterPro" id="IPR041190">
    <property type="entry name" value="Midasin_AAA_lid_5"/>
</dbReference>
<evidence type="ECO:0000256" key="9">
    <source>
        <dbReference type="SAM" id="MobiDB-lite"/>
    </source>
</evidence>
<comment type="similarity">
    <text evidence="3">Belongs to the midasin family.</text>
</comment>
<dbReference type="FunFam" id="3.40.50.300:FF:000582">
    <property type="entry name" value="Midasin"/>
    <property type="match status" value="1"/>
</dbReference>
<evidence type="ECO:0000256" key="3">
    <source>
        <dbReference type="ARBA" id="ARBA00007188"/>
    </source>
</evidence>
<dbReference type="InterPro" id="IPR036465">
    <property type="entry name" value="vWFA_dom_sf"/>
</dbReference>
<feature type="compositionally biased region" description="Acidic residues" evidence="9">
    <location>
        <begin position="6391"/>
        <end position="6402"/>
    </location>
</feature>
<feature type="compositionally biased region" description="Low complexity" evidence="9">
    <location>
        <begin position="6828"/>
        <end position="6838"/>
    </location>
</feature>
<comment type="subcellular location">
    <subcellularLocation>
        <location evidence="1">Nucleus</location>
        <location evidence="1">Nucleolus</location>
    </subcellularLocation>
    <subcellularLocation>
        <location evidence="2">Nucleus</location>
        <location evidence="2">Nucleoplasm</location>
    </subcellularLocation>
</comment>
<evidence type="ECO:0000256" key="6">
    <source>
        <dbReference type="ARBA" id="ARBA00022840"/>
    </source>
</evidence>
<dbReference type="EMBL" id="LSSN01001862">
    <property type="protein sequence ID" value="OMJ18030.1"/>
    <property type="molecule type" value="Genomic_DNA"/>
</dbReference>
<feature type="compositionally biased region" description="Basic and acidic residues" evidence="9">
    <location>
        <begin position="6807"/>
        <end position="6826"/>
    </location>
</feature>
<dbReference type="Gene3D" id="3.40.50.410">
    <property type="entry name" value="von Willebrand factor, type A domain"/>
    <property type="match status" value="1"/>
</dbReference>
<feature type="compositionally biased region" description="Basic and acidic residues" evidence="9">
    <location>
        <begin position="6406"/>
        <end position="6415"/>
    </location>
</feature>
<feature type="domain" description="VWFA" evidence="10">
    <location>
        <begin position="6994"/>
        <end position="7220"/>
    </location>
</feature>
<keyword evidence="5" id="KW-0547">Nucleotide-binding</keyword>
<dbReference type="OrthoDB" id="5186at2759"/>
<feature type="compositionally biased region" description="Acidic residues" evidence="9">
    <location>
        <begin position="6202"/>
        <end position="6236"/>
    </location>
</feature>
<evidence type="ECO:0000313" key="12">
    <source>
        <dbReference type="Proteomes" id="UP000187283"/>
    </source>
</evidence>
<protein>
    <recommendedName>
        <fullName evidence="4">Midasin</fullName>
    </recommendedName>
</protein>
<dbReference type="Pfam" id="PF17865">
    <property type="entry name" value="AAA_lid_5"/>
    <property type="match status" value="1"/>
</dbReference>
<evidence type="ECO:0000256" key="8">
    <source>
        <dbReference type="ARBA" id="ARBA00023242"/>
    </source>
</evidence>
<keyword evidence="6" id="KW-0067">ATP-binding</keyword>
<proteinExistence type="inferred from homology"/>
<organism evidence="11 12">
    <name type="scientific">Smittium culicis</name>
    <dbReference type="NCBI Taxonomy" id="133412"/>
    <lineage>
        <taxon>Eukaryota</taxon>
        <taxon>Fungi</taxon>
        <taxon>Fungi incertae sedis</taxon>
        <taxon>Zoopagomycota</taxon>
        <taxon>Kickxellomycotina</taxon>
        <taxon>Harpellomycetes</taxon>
        <taxon>Harpellales</taxon>
        <taxon>Legeriomycetaceae</taxon>
        <taxon>Smittium</taxon>
    </lineage>
</organism>
<keyword evidence="12" id="KW-1185">Reference proteome</keyword>
<feature type="compositionally biased region" description="Polar residues" evidence="9">
    <location>
        <begin position="6648"/>
        <end position="6657"/>
    </location>
</feature>
<dbReference type="InterPro" id="IPR003593">
    <property type="entry name" value="AAA+_ATPase"/>
</dbReference>
<dbReference type="Pfam" id="PF17867">
    <property type="entry name" value="AAA_lid_7"/>
    <property type="match status" value="3"/>
</dbReference>
<dbReference type="FunFam" id="3.40.50.300:FF:000142">
    <property type="entry name" value="Midasin"/>
    <property type="match status" value="1"/>
</dbReference>